<dbReference type="RefSeq" id="WP_151154928.1">
    <property type="nucleotide sequence ID" value="NZ_VZRA01000001.1"/>
</dbReference>
<dbReference type="EMBL" id="VZRA01000001">
    <property type="protein sequence ID" value="KAB0671471.1"/>
    <property type="molecule type" value="Genomic_DNA"/>
</dbReference>
<comment type="caution">
    <text evidence="1">The sequence shown here is derived from an EMBL/GenBank/DDBJ whole genome shotgun (WGS) entry which is preliminary data.</text>
</comment>
<keyword evidence="2" id="KW-1185">Reference proteome</keyword>
<proteinExistence type="predicted"/>
<evidence type="ECO:0000313" key="2">
    <source>
        <dbReference type="Proteomes" id="UP000798046"/>
    </source>
</evidence>
<name>A0ABQ6TR12_9BACT</name>
<protein>
    <recommendedName>
        <fullName evidence="3">TIGR03016 family PEP-CTERM system-associated outer membrane protein</fullName>
    </recommendedName>
</protein>
<reference evidence="1 2" key="1">
    <citation type="journal article" date="2020" name="Microorganisms">
        <title>Description of Three Novel Members in the Family Geobacteraceae, Oryzomonas japonicum gen. nov., sp. nov., Oryzomonas sagensis sp. nov., and Oryzomonas ruber sp. nov.</title>
        <authorList>
            <person name="Xu Z."/>
            <person name="Masuda Y."/>
            <person name="Hayakawa C."/>
            <person name="Ushijima N."/>
            <person name="Kawano K."/>
            <person name="Shiratori Y."/>
            <person name="Senoo K."/>
            <person name="Itoh H."/>
        </authorList>
    </citation>
    <scope>NUCLEOTIDE SEQUENCE [LARGE SCALE GENOMIC DNA]</scope>
    <source>
        <strain evidence="1 2">Red100</strain>
    </source>
</reference>
<evidence type="ECO:0008006" key="3">
    <source>
        <dbReference type="Google" id="ProtNLM"/>
    </source>
</evidence>
<dbReference type="Proteomes" id="UP000798046">
    <property type="component" value="Unassembled WGS sequence"/>
</dbReference>
<evidence type="ECO:0000313" key="1">
    <source>
        <dbReference type="EMBL" id="KAB0671471.1"/>
    </source>
</evidence>
<accession>A0ABQ6TR12</accession>
<sequence length="648" mass="72245">MRKIIFFASALLLLVIGDAQAERVGLLMLTPPQQWLDIDYKFLGQQQSTTTEQHQLAEDYNYKFQYAVIRPSLLRGSIALKLELDQRQSGTSSQSTGILTGEGFFYHINGVLLERSVAPASFALDSTITEVAQPFANSYQQTTTAYNLQWSLRNDILPTTIRYSKGNSETSGLVVDSKSDTDQVSISTQHTLGISRSSLEIYDIINRYVPTQGASRTDKRYELRFNNDLQWTKAGKNRMLSTRLTASEATGINYIRNLDLNENLLWDWGKALRSGATYSFFNSGGDGGSQVHNAADVWLQHLLFKSLTTRIDLNARKDEYPTGYEQEVKGRYSFGYVKELPKEGRLTLNGYQQLGAIKRQLGNTDHLHILNESHTVVFGGHIYLGQPNVIESSITVRNADSLKRLPPYDLNTDYQVVVTGTQAEIVPVSTGAIKEGDTLLISYDYKVDSRVDSTTAAYGVDGALMLFKGAFQLYGNVSQSREDRVSSQASLAGLTAQGMSRVGAEVKWGAITLTSEYETLDSDSDKHQEARAMARYNSYLRDGTLTLSLRDNYRWYEAIGTTRRADENTFSVSAGYNAVLFSTTAMTLNVDYENIGGARQSDRLTIGNSLRWSAGKLALSLLSGFGARREAGRISYDEHIHLILSRYF</sequence>
<organism evidence="1 2">
    <name type="scientific">Oryzomonas sagensis</name>
    <dbReference type="NCBI Taxonomy" id="2603857"/>
    <lineage>
        <taxon>Bacteria</taxon>
        <taxon>Pseudomonadati</taxon>
        <taxon>Thermodesulfobacteriota</taxon>
        <taxon>Desulfuromonadia</taxon>
        <taxon>Geobacterales</taxon>
        <taxon>Geobacteraceae</taxon>
        <taxon>Oryzomonas</taxon>
    </lineage>
</organism>
<gene>
    <name evidence="1" type="ORF">F6V30_02510</name>
</gene>